<dbReference type="EMBL" id="JPKZ01000787">
    <property type="protein sequence ID" value="KHN85433.1"/>
    <property type="molecule type" value="Genomic_DNA"/>
</dbReference>
<proteinExistence type="predicted"/>
<organism evidence="1 2">
    <name type="scientific">Toxocara canis</name>
    <name type="common">Canine roundworm</name>
    <dbReference type="NCBI Taxonomy" id="6265"/>
    <lineage>
        <taxon>Eukaryota</taxon>
        <taxon>Metazoa</taxon>
        <taxon>Ecdysozoa</taxon>
        <taxon>Nematoda</taxon>
        <taxon>Chromadorea</taxon>
        <taxon>Rhabditida</taxon>
        <taxon>Spirurina</taxon>
        <taxon>Ascaridomorpha</taxon>
        <taxon>Ascaridoidea</taxon>
        <taxon>Toxocaridae</taxon>
        <taxon>Toxocara</taxon>
    </lineage>
</organism>
<reference evidence="1 2" key="1">
    <citation type="submission" date="2014-11" db="EMBL/GenBank/DDBJ databases">
        <title>Genetic blueprint of the zoonotic pathogen Toxocara canis.</title>
        <authorList>
            <person name="Zhu X.-Q."/>
            <person name="Korhonen P.K."/>
            <person name="Cai H."/>
            <person name="Young N.D."/>
            <person name="Nejsum P."/>
            <person name="von Samson-Himmelstjerna G."/>
            <person name="Boag P.R."/>
            <person name="Tan P."/>
            <person name="Li Q."/>
            <person name="Min J."/>
            <person name="Yang Y."/>
            <person name="Wang X."/>
            <person name="Fang X."/>
            <person name="Hall R.S."/>
            <person name="Hofmann A."/>
            <person name="Sternberg P.W."/>
            <person name="Jex A.R."/>
            <person name="Gasser R.B."/>
        </authorList>
    </citation>
    <scope>NUCLEOTIDE SEQUENCE [LARGE SCALE GENOMIC DNA]</scope>
    <source>
        <strain evidence="1">PN_DK_2014</strain>
    </source>
</reference>
<dbReference type="Proteomes" id="UP000031036">
    <property type="component" value="Unassembled WGS sequence"/>
</dbReference>
<evidence type="ECO:0000313" key="2">
    <source>
        <dbReference type="Proteomes" id="UP000031036"/>
    </source>
</evidence>
<accession>A0A0B2VUS1</accession>
<feature type="non-terminal residue" evidence="1">
    <location>
        <position position="1"/>
    </location>
</feature>
<dbReference type="STRING" id="6265.A0A0B2VUS1"/>
<sequence>ANGAVIIAEDPQTLEELLNKLNSYAKAIGHIIHIGKAQRMENAYCTGFDMKLENENIELVDCYAYLGQAAQMDNDLGEVLSRRKKEEWVAFMKLRGVLTNRNTPPSLKAELFNSIILP</sequence>
<gene>
    <name evidence="1" type="ORF">Tcan_00550</name>
</gene>
<comment type="caution">
    <text evidence="1">The sequence shown here is derived from an EMBL/GenBank/DDBJ whole genome shotgun (WGS) entry which is preliminary data.</text>
</comment>
<dbReference type="OrthoDB" id="5848650at2759"/>
<dbReference type="AlphaFoldDB" id="A0A0B2VUS1"/>
<evidence type="ECO:0000313" key="1">
    <source>
        <dbReference type="EMBL" id="KHN85433.1"/>
    </source>
</evidence>
<keyword evidence="2" id="KW-1185">Reference proteome</keyword>
<protein>
    <submittedName>
        <fullName evidence="1">Uncharacterized protein</fullName>
    </submittedName>
</protein>
<name>A0A0B2VUS1_TOXCA</name>
<feature type="non-terminal residue" evidence="1">
    <location>
        <position position="118"/>
    </location>
</feature>